<dbReference type="Gene3D" id="3.90.470.20">
    <property type="entry name" value="4'-phosphopantetheinyl transferase domain"/>
    <property type="match status" value="1"/>
</dbReference>
<sequence length="235" mass="24526">MLSSGASPVAPWPRVRWGTVGEVDPRGESLLDAAERERLAALRAPARRARSLGAAVLMRELLAEVAGCRPEEVGLDRTCGCGEPHGRPVPTGGAAGWCVSASHSGPFVVVAVDRQPVGVDVELVRDEAPSRQLLQRVLAPGEEPPLGAAGFAALWSAKEAYLKALGTGLSTPMASVRVWGDGSVSAGRGAPRGWLQELVPSTPLPVARAHVCRLVGDDLRPASRVGETDDDAQEA</sequence>
<protein>
    <submittedName>
        <fullName evidence="4">4'-phosphopantetheinyl transferase superfamily protein</fullName>
    </submittedName>
</protein>
<dbReference type="OrthoDB" id="190168at2"/>
<dbReference type="GO" id="GO:0019878">
    <property type="term" value="P:lysine biosynthetic process via aminoadipic acid"/>
    <property type="evidence" value="ECO:0007669"/>
    <property type="project" value="TreeGrafter"/>
</dbReference>
<gene>
    <name evidence="4" type="ORF">SAMN05445756_2212</name>
</gene>
<dbReference type="EMBL" id="FYEZ01000004">
    <property type="protein sequence ID" value="SNC74294.1"/>
    <property type="molecule type" value="Genomic_DNA"/>
</dbReference>
<dbReference type="PANTHER" id="PTHR12215">
    <property type="entry name" value="PHOSPHOPANTETHEINE TRANSFERASE"/>
    <property type="match status" value="1"/>
</dbReference>
<dbReference type="RefSeq" id="WP_143469631.1">
    <property type="nucleotide sequence ID" value="NZ_FYEZ01000004.1"/>
</dbReference>
<keyword evidence="5" id="KW-1185">Reference proteome</keyword>
<keyword evidence="2 4" id="KW-0808">Transferase</keyword>
<dbReference type="InterPro" id="IPR008278">
    <property type="entry name" value="4-PPantetheinyl_Trfase_dom"/>
</dbReference>
<dbReference type="InterPro" id="IPR050559">
    <property type="entry name" value="P-Pant_transferase_sf"/>
</dbReference>
<feature type="domain" description="4'-phosphopantetheinyl transferase" evidence="3">
    <location>
        <begin position="116"/>
        <end position="178"/>
    </location>
</feature>
<evidence type="ECO:0000313" key="4">
    <source>
        <dbReference type="EMBL" id="SNC74294.1"/>
    </source>
</evidence>
<evidence type="ECO:0000256" key="2">
    <source>
        <dbReference type="ARBA" id="ARBA00022679"/>
    </source>
</evidence>
<dbReference type="AlphaFoldDB" id="A0A212U8C4"/>
<comment type="similarity">
    <text evidence="1">Belongs to the P-Pant transferase superfamily. Gsp/Sfp/HetI/AcpT family.</text>
</comment>
<dbReference type="GO" id="GO:0008897">
    <property type="term" value="F:holo-[acyl-carrier-protein] synthase activity"/>
    <property type="evidence" value="ECO:0007669"/>
    <property type="project" value="InterPro"/>
</dbReference>
<evidence type="ECO:0000259" key="3">
    <source>
        <dbReference type="Pfam" id="PF01648"/>
    </source>
</evidence>
<name>A0A212U8C4_9MICO</name>
<accession>A0A212U8C4</accession>
<dbReference type="PANTHER" id="PTHR12215:SF10">
    <property type="entry name" value="L-AMINOADIPATE-SEMIALDEHYDE DEHYDROGENASE-PHOSPHOPANTETHEINYL TRANSFERASE"/>
    <property type="match status" value="1"/>
</dbReference>
<dbReference type="GO" id="GO:0005829">
    <property type="term" value="C:cytosol"/>
    <property type="evidence" value="ECO:0007669"/>
    <property type="project" value="TreeGrafter"/>
</dbReference>
<dbReference type="Proteomes" id="UP000198122">
    <property type="component" value="Unassembled WGS sequence"/>
</dbReference>
<evidence type="ECO:0000256" key="1">
    <source>
        <dbReference type="ARBA" id="ARBA00010990"/>
    </source>
</evidence>
<evidence type="ECO:0000313" key="5">
    <source>
        <dbReference type="Proteomes" id="UP000198122"/>
    </source>
</evidence>
<dbReference type="Pfam" id="PF01648">
    <property type="entry name" value="ACPS"/>
    <property type="match status" value="1"/>
</dbReference>
<dbReference type="SUPFAM" id="SSF56214">
    <property type="entry name" value="4'-phosphopantetheinyl transferase"/>
    <property type="match status" value="2"/>
</dbReference>
<dbReference type="InterPro" id="IPR037143">
    <property type="entry name" value="4-PPantetheinyl_Trfase_dom_sf"/>
</dbReference>
<proteinExistence type="inferred from homology"/>
<organism evidence="4 5">
    <name type="scientific">Kytococcus aerolatus</name>
    <dbReference type="NCBI Taxonomy" id="592308"/>
    <lineage>
        <taxon>Bacteria</taxon>
        <taxon>Bacillati</taxon>
        <taxon>Actinomycetota</taxon>
        <taxon>Actinomycetes</taxon>
        <taxon>Micrococcales</taxon>
        <taxon>Kytococcaceae</taxon>
        <taxon>Kytococcus</taxon>
    </lineage>
</organism>
<reference evidence="4 5" key="1">
    <citation type="submission" date="2017-06" db="EMBL/GenBank/DDBJ databases">
        <authorList>
            <person name="Kim H.J."/>
            <person name="Triplett B.A."/>
        </authorList>
    </citation>
    <scope>NUCLEOTIDE SEQUENCE [LARGE SCALE GENOMIC DNA]</scope>
    <source>
        <strain evidence="4 5">DSM 22179</strain>
    </source>
</reference>
<dbReference type="GO" id="GO:0000287">
    <property type="term" value="F:magnesium ion binding"/>
    <property type="evidence" value="ECO:0007669"/>
    <property type="project" value="InterPro"/>
</dbReference>